<keyword evidence="1" id="KW-0808">Transferase</keyword>
<dbReference type="CDD" id="cd02440">
    <property type="entry name" value="AdoMet_MTases"/>
    <property type="match status" value="1"/>
</dbReference>
<dbReference type="PANTHER" id="PTHR35276">
    <property type="entry name" value="S-ADENOSYL-L-METHIONINE-DEPENDENT METHYLTRANSFERASES SUPERFAMILY PROTEIN"/>
    <property type="match status" value="1"/>
</dbReference>
<dbReference type="GO" id="GO:0008168">
    <property type="term" value="F:methyltransferase activity"/>
    <property type="evidence" value="ECO:0007669"/>
    <property type="project" value="UniProtKB-KW"/>
</dbReference>
<protein>
    <submittedName>
        <fullName evidence="1">rRNA methyltransferase</fullName>
    </submittedName>
</protein>
<dbReference type="InterPro" id="IPR029063">
    <property type="entry name" value="SAM-dependent_MTases_sf"/>
</dbReference>
<dbReference type="InterPro" id="IPR010719">
    <property type="entry name" value="MnmM_MeTrfase"/>
</dbReference>
<dbReference type="SUPFAM" id="SSF53335">
    <property type="entry name" value="S-adenosyl-L-methionine-dependent methyltransferases"/>
    <property type="match status" value="1"/>
</dbReference>
<dbReference type="STRING" id="1793963.AXI58_06760"/>
<dbReference type="AlphaFoldDB" id="A0A150FBX6"/>
<dbReference type="OrthoDB" id="9792989at2"/>
<keyword evidence="1" id="KW-0489">Methyltransferase</keyword>
<dbReference type="Gene3D" id="3.40.50.150">
    <property type="entry name" value="Vaccinia Virus protein VP39"/>
    <property type="match status" value="1"/>
</dbReference>
<dbReference type="RefSeq" id="WP_061520075.1">
    <property type="nucleotide sequence ID" value="NZ_JARLZY010000013.1"/>
</dbReference>
<keyword evidence="2" id="KW-1185">Reference proteome</keyword>
<comment type="caution">
    <text evidence="1">The sequence shown here is derived from an EMBL/GenBank/DDBJ whole genome shotgun (WGS) entry which is preliminary data.</text>
</comment>
<dbReference type="EMBL" id="LSBA01000002">
    <property type="protein sequence ID" value="KXZ23209.1"/>
    <property type="molecule type" value="Genomic_DNA"/>
</dbReference>
<dbReference type="Proteomes" id="UP000075430">
    <property type="component" value="Unassembled WGS sequence"/>
</dbReference>
<evidence type="ECO:0000313" key="2">
    <source>
        <dbReference type="Proteomes" id="UP000075430"/>
    </source>
</evidence>
<gene>
    <name evidence="1" type="ORF">AXI58_06760</name>
</gene>
<sequence length="193" mass="21415">MTLMHILPFSKELLKSAVQEGDITIDATMGNGHDTYFLADLVGETGHVHAFDIQRDALAKTKERLGETFGKRVTLHHKSHDQIKESLPEEACGQVAAAVFNLGYLPGGDKSITTNGHSTITAIEQLLELLKDNGLIVLVVYHGHPEGKEEKNALLEYCQNLDQEKARVLSYGFLNQRNDPPFIIAIEKKVQNK</sequence>
<dbReference type="GO" id="GO:0032259">
    <property type="term" value="P:methylation"/>
    <property type="evidence" value="ECO:0007669"/>
    <property type="project" value="UniProtKB-KW"/>
</dbReference>
<organism evidence="1 2">
    <name type="scientific">Bacillus nakamurai</name>
    <dbReference type="NCBI Taxonomy" id="1793963"/>
    <lineage>
        <taxon>Bacteria</taxon>
        <taxon>Bacillati</taxon>
        <taxon>Bacillota</taxon>
        <taxon>Bacilli</taxon>
        <taxon>Bacillales</taxon>
        <taxon>Bacillaceae</taxon>
        <taxon>Bacillus</taxon>
    </lineage>
</organism>
<dbReference type="PANTHER" id="PTHR35276:SF1">
    <property type="entry name" value="TRNA (MNM(5)S(2)U34)-METHYLTRANSFERASE, CHLOROPLASTIC"/>
    <property type="match status" value="1"/>
</dbReference>
<evidence type="ECO:0000313" key="1">
    <source>
        <dbReference type="EMBL" id="KXZ23209.1"/>
    </source>
</evidence>
<dbReference type="Pfam" id="PF06962">
    <property type="entry name" value="rRNA_methylase"/>
    <property type="match status" value="1"/>
</dbReference>
<proteinExistence type="predicted"/>
<reference evidence="2" key="1">
    <citation type="submission" date="2016-02" db="EMBL/GenBank/DDBJ databases">
        <authorList>
            <person name="Dunlap C."/>
        </authorList>
    </citation>
    <scope>NUCLEOTIDE SEQUENCE [LARGE SCALE GENOMIC DNA]</scope>
    <source>
        <strain evidence="2">NRRL B-41092</strain>
    </source>
</reference>
<name>A0A150FBX6_9BACI</name>
<accession>A0A150FBX6</accession>